<feature type="transmembrane region" description="Helical" evidence="6">
    <location>
        <begin position="66"/>
        <end position="88"/>
    </location>
</feature>
<comment type="subcellular location">
    <subcellularLocation>
        <location evidence="6">Cell membrane</location>
        <topology evidence="6">Multi-pass membrane protein</topology>
    </subcellularLocation>
    <subcellularLocation>
        <location evidence="1">Membrane</location>
    </subcellularLocation>
</comment>
<dbReference type="GO" id="GO:0034707">
    <property type="term" value="C:chloride channel complex"/>
    <property type="evidence" value="ECO:0007669"/>
    <property type="project" value="UniProtKB-KW"/>
</dbReference>
<evidence type="ECO:0000256" key="4">
    <source>
        <dbReference type="ARBA" id="ARBA00023136"/>
    </source>
</evidence>
<dbReference type="Proteomes" id="UP000192223">
    <property type="component" value="Unplaced"/>
</dbReference>
<dbReference type="KEGG" id="apln:108744844"/>
<evidence type="ECO:0000256" key="6">
    <source>
        <dbReference type="RuleBase" id="RU363126"/>
    </source>
</evidence>
<proteinExistence type="inferred from homology"/>
<keyword evidence="6" id="KW-0868">Chloride</keyword>
<gene>
    <name evidence="8" type="primary">LOC108744844</name>
</gene>
<keyword evidence="6" id="KW-0813">Transport</keyword>
<dbReference type="STRING" id="224129.A0A1W4XU30"/>
<dbReference type="OrthoDB" id="201595at2759"/>
<dbReference type="AlphaFoldDB" id="A0A1W4XU30"/>
<dbReference type="PANTHER" id="PTHR10736">
    <property type="entry name" value="BESTROPHIN"/>
    <property type="match status" value="1"/>
</dbReference>
<feature type="transmembrane region" description="Helical" evidence="6">
    <location>
        <begin position="270"/>
        <end position="288"/>
    </location>
</feature>
<dbReference type="GO" id="GO:0005254">
    <property type="term" value="F:chloride channel activity"/>
    <property type="evidence" value="ECO:0007669"/>
    <property type="project" value="UniProtKB-KW"/>
</dbReference>
<comment type="similarity">
    <text evidence="5 6">Belongs to the anion channel-forming bestrophin (TC 1.A.46) family. Calcium-sensitive chloride channel subfamily.</text>
</comment>
<accession>A0A1W4XU30</accession>
<reference evidence="8" key="1">
    <citation type="submission" date="2025-08" db="UniProtKB">
        <authorList>
            <consortium name="RefSeq"/>
        </authorList>
    </citation>
    <scope>IDENTIFICATION</scope>
    <source>
        <tissue evidence="8">Entire body</tissue>
    </source>
</reference>
<evidence type="ECO:0000313" key="7">
    <source>
        <dbReference type="Proteomes" id="UP000192223"/>
    </source>
</evidence>
<evidence type="ECO:0000256" key="3">
    <source>
        <dbReference type="ARBA" id="ARBA00022989"/>
    </source>
</evidence>
<keyword evidence="6" id="KW-0406">Ion transport</keyword>
<keyword evidence="7" id="KW-1185">Reference proteome</keyword>
<dbReference type="PANTHER" id="PTHR10736:SF65">
    <property type="entry name" value="BESTROPHIN 1, ISOFORM C-RELATED"/>
    <property type="match status" value="1"/>
</dbReference>
<dbReference type="InParanoid" id="A0A1W4XU30"/>
<keyword evidence="3 6" id="KW-1133">Transmembrane helix</keyword>
<keyword evidence="2 6" id="KW-0812">Transmembrane</keyword>
<evidence type="ECO:0000313" key="8">
    <source>
        <dbReference type="RefSeq" id="XP_018336297.1"/>
    </source>
</evidence>
<dbReference type="InterPro" id="IPR000615">
    <property type="entry name" value="Bestrophin"/>
</dbReference>
<sequence length="481" mass="55700">MTVTYTSKVATTTWFDCFIKLLLRWKGSIYKLIWLDVLCFLVLYYVLNFVYRFALNREQKRIFEELAAYCNNFGNLIPVSFVLGFYVTLVANRWWSQFQAIPFPDNLALLVSASIKRQDGKSKLIMRTIVRHVCFCFAYTLTLISPRVKRHYSSLDDFVDTGLLLKEEKEILDDLSQNYPEHMQYWLSLSWAANLVTRARHEGFIQSDPVVVAILTEINNFRTKCSTLLDYDWISVPLVYTQVVTLAVYSYFLIALFGRQWTEKTAAEYTDLYFPLLTLFEFIFYMGWLKVAEVLINPFGEDDEDFDVLWMIQRHMKVCYLIVDKMHHEHPKLVETHSWDGILQYLADGNIAPVPSTAKIKSTKSFGAGDRKRSSTDGTSKVEKRVLDSWYKKAHGVTIDDSELNSVETDKDESLSLKIDDVAKSSTSGIHDFEKLKEKRKNLIMQKTKVLSEEINNADKINGLYQPLIGRNKTIQKVAAI</sequence>
<keyword evidence="6" id="KW-1003">Cell membrane</keyword>
<keyword evidence="4 6" id="KW-0472">Membrane</keyword>
<keyword evidence="6" id="KW-0869">Chloride channel</keyword>
<comment type="function">
    <text evidence="6">Forms chloride channels.</text>
</comment>
<dbReference type="Pfam" id="PF01062">
    <property type="entry name" value="Bestrophin"/>
    <property type="match status" value="1"/>
</dbReference>
<feature type="transmembrane region" description="Helical" evidence="6">
    <location>
        <begin position="32"/>
        <end position="54"/>
    </location>
</feature>
<feature type="transmembrane region" description="Helical" evidence="6">
    <location>
        <begin position="238"/>
        <end position="258"/>
    </location>
</feature>
<protein>
    <recommendedName>
        <fullName evidence="6">Bestrophin homolog</fullName>
    </recommendedName>
</protein>
<evidence type="ECO:0000256" key="2">
    <source>
        <dbReference type="ARBA" id="ARBA00022692"/>
    </source>
</evidence>
<name>A0A1W4XU30_AGRPL</name>
<dbReference type="GeneID" id="108744844"/>
<keyword evidence="6" id="KW-0407">Ion channel</keyword>
<dbReference type="GO" id="GO:0005886">
    <property type="term" value="C:plasma membrane"/>
    <property type="evidence" value="ECO:0007669"/>
    <property type="project" value="UniProtKB-SubCell"/>
</dbReference>
<organism evidence="7 8">
    <name type="scientific">Agrilus planipennis</name>
    <name type="common">Emerald ash borer</name>
    <name type="synonym">Agrilus marcopoli</name>
    <dbReference type="NCBI Taxonomy" id="224129"/>
    <lineage>
        <taxon>Eukaryota</taxon>
        <taxon>Metazoa</taxon>
        <taxon>Ecdysozoa</taxon>
        <taxon>Arthropoda</taxon>
        <taxon>Hexapoda</taxon>
        <taxon>Insecta</taxon>
        <taxon>Pterygota</taxon>
        <taxon>Neoptera</taxon>
        <taxon>Endopterygota</taxon>
        <taxon>Coleoptera</taxon>
        <taxon>Polyphaga</taxon>
        <taxon>Elateriformia</taxon>
        <taxon>Buprestoidea</taxon>
        <taxon>Buprestidae</taxon>
        <taxon>Agrilinae</taxon>
        <taxon>Agrilus</taxon>
    </lineage>
</organism>
<dbReference type="RefSeq" id="XP_018336297.1">
    <property type="nucleotide sequence ID" value="XM_018480795.1"/>
</dbReference>
<evidence type="ECO:0000256" key="1">
    <source>
        <dbReference type="ARBA" id="ARBA00004370"/>
    </source>
</evidence>
<dbReference type="InterPro" id="IPR021134">
    <property type="entry name" value="Bestrophin-like"/>
</dbReference>
<evidence type="ECO:0000256" key="5">
    <source>
        <dbReference type="ARBA" id="ARBA00034769"/>
    </source>
</evidence>